<sequence>MARSFDLSVEYSATVEQVHAAFADESYWHERLAGSGADTATLDSLKSDDGDLEIVTTQVLRSDRLPGIVSQFHRGDLQIVRTEKWSAISAGAAEGTVVGSIPGAPVTLSGTSRLHDGAKGSRLDLKVAVEVKVPLVGGKIEGFVGGKLMDLLSAEQRFTSEWIATHG</sequence>
<dbReference type="RefSeq" id="WP_005062064.1">
    <property type="nucleotide sequence ID" value="NZ_CP014951.1"/>
</dbReference>
<evidence type="ECO:0000313" key="1">
    <source>
        <dbReference type="EMBL" id="CPV40067.1"/>
    </source>
</evidence>
<organism evidence="1 2">
    <name type="scientific">Mycobacteroides abscessus</name>
    <dbReference type="NCBI Taxonomy" id="36809"/>
    <lineage>
        <taxon>Bacteria</taxon>
        <taxon>Bacillati</taxon>
        <taxon>Actinomycetota</taxon>
        <taxon>Actinomycetes</taxon>
        <taxon>Mycobacteriales</taxon>
        <taxon>Mycobacteriaceae</taxon>
        <taxon>Mycobacteroides</taxon>
    </lineage>
</organism>
<protein>
    <submittedName>
        <fullName evidence="1">Protein of uncharacterized function (DUF2505)</fullName>
    </submittedName>
</protein>
<dbReference type="Proteomes" id="UP000045782">
    <property type="component" value="Unassembled WGS sequence"/>
</dbReference>
<reference evidence="1 2" key="1">
    <citation type="submission" date="2015-03" db="EMBL/GenBank/DDBJ databases">
        <authorList>
            <person name="Murphy D."/>
        </authorList>
    </citation>
    <scope>NUCLEOTIDE SEQUENCE [LARGE SCALE GENOMIC DNA]</scope>
    <source>
        <strain evidence="1 2">PAP088</strain>
    </source>
</reference>
<dbReference type="Pfam" id="PF10698">
    <property type="entry name" value="DUF2505"/>
    <property type="match status" value="1"/>
</dbReference>
<dbReference type="EMBL" id="CSWP01000002">
    <property type="protein sequence ID" value="CPV40067.1"/>
    <property type="molecule type" value="Genomic_DNA"/>
</dbReference>
<dbReference type="AlphaFoldDB" id="A0A0U0ZI40"/>
<name>A0A0U0ZI40_9MYCO</name>
<dbReference type="InterPro" id="IPR019639">
    <property type="entry name" value="DUF2505"/>
</dbReference>
<evidence type="ECO:0000313" key="2">
    <source>
        <dbReference type="Proteomes" id="UP000045782"/>
    </source>
</evidence>
<proteinExistence type="predicted"/>
<gene>
    <name evidence="1" type="ORF">ERS075579_01114</name>
</gene>
<accession>A0A0U0ZI40</accession>